<dbReference type="RefSeq" id="WP_066176640.1">
    <property type="nucleotide sequence ID" value="NZ_CP036246.2"/>
</dbReference>
<protein>
    <submittedName>
        <fullName evidence="3">Uncharacterized protein</fullName>
    </submittedName>
</protein>
<evidence type="ECO:0000313" key="3">
    <source>
        <dbReference type="EMBL" id="QEP40017.1"/>
    </source>
</evidence>
<dbReference type="AlphaFoldDB" id="A0A1C0B1B9"/>
<keyword evidence="1" id="KW-0175">Coiled coil</keyword>
<sequence length="665" mass="78698">MRTIFICLILISFLNAQTKEFYYSFIGSEGKQIPEKTQKQIIETLQEIDSVRELYYEGYPKEAFEKIEKIKNSNKLSILKSDILLLYAELTLKFNTKKLLFEVTNELERAVNEGSINQEDLLQAYLLLVELKLSINKIDEAKYYSETLINIFEGEKAKIRGKISLSKIYRYQKNYSSSIKVLYEALALTSDRNEASNIANELFDVYLLDGRKEEAKDVMTQILFLTPSFYSNDFLLANKKVDTLLKLNINDLAIKILKDLILQSKKADLSSKSKFKLANIYMNLYKGEKEYLMNAKILYKNIIDNYPNSELQSDSKMYYDEIRMRQKEITPSKVSEDYIENEDMQNKAILQELLNNYTDLKYEDIVRLRKIYEKIPRKVLNRFNIENTEFYIDSSFYELIKHYIKENECLKLRVLLKDVKQKILENILEEDILKDGLISCIKEEPSKDNYEQLREILKDTKDENIYLVLENIAFGIENIDDAVYYSSKIAGSKNKKLLEEEFLLKYQVLKQKNDSVLFDRFLKDSFADKNIILNNSNHPMIIDFYYDLYMYFVKNEDEPNAKQTIKDLDMFQNNFKVFIYSPLVEFELSKINKDEKEYKKAIENLLNALENTRNIKSSDEVKIYYELVNLYIQTENKDKKSEYLQKCKDIKIEDNLYKTMCESMK</sequence>
<organism evidence="3 5">
    <name type="scientific">Arcobacter porcinus</name>
    <dbReference type="NCBI Taxonomy" id="1935204"/>
    <lineage>
        <taxon>Bacteria</taxon>
        <taxon>Pseudomonadati</taxon>
        <taxon>Campylobacterota</taxon>
        <taxon>Epsilonproteobacteria</taxon>
        <taxon>Campylobacterales</taxon>
        <taxon>Arcobacteraceae</taxon>
        <taxon>Arcobacter</taxon>
    </lineage>
</organism>
<accession>A0A1C0B1B9</accession>
<dbReference type="OrthoDB" id="5347221at2"/>
<dbReference type="InterPro" id="IPR011990">
    <property type="entry name" value="TPR-like_helical_dom_sf"/>
</dbReference>
<dbReference type="EMBL" id="LDIR01000001">
    <property type="protein sequence ID" value="OCL93596.1"/>
    <property type="molecule type" value="Genomic_DNA"/>
</dbReference>
<gene>
    <name evidence="2" type="ORF">AAX28_01139</name>
    <name evidence="3" type="ORF">APORC_0387</name>
</gene>
<feature type="coiled-coil region" evidence="1">
    <location>
        <begin position="588"/>
        <end position="615"/>
    </location>
</feature>
<evidence type="ECO:0000313" key="2">
    <source>
        <dbReference type="EMBL" id="OCL93596.1"/>
    </source>
</evidence>
<proteinExistence type="predicted"/>
<keyword evidence="4" id="KW-1185">Reference proteome</keyword>
<dbReference type="KEGG" id="apoc:APORC_0387"/>
<evidence type="ECO:0000313" key="5">
    <source>
        <dbReference type="Proteomes" id="UP000322644"/>
    </source>
</evidence>
<reference evidence="3 5" key="3">
    <citation type="submission" date="2019-09" db="EMBL/GenBank/DDBJ databases">
        <title>Taxonomic note: a critical rebuttal of the proposed division of the genus Arcobacter into six genera, emended descriptions of Arcobacter anaerophilus and the genus Arcobacter, and an assessment of genus-level boundaries for Epsilonproteobacteria using in silico genomic comparator tools.</title>
        <authorList>
            <person name="On S.L.W."/>
            <person name="Miller W.G."/>
            <person name="Biggs P."/>
            <person name="Cornelius A."/>
            <person name="Vandamme P."/>
        </authorList>
    </citation>
    <scope>NUCLEOTIDE SEQUENCE [LARGE SCALE GENOMIC DNA]</scope>
    <source>
        <strain evidence="3 5">CCUG 56899</strain>
    </source>
</reference>
<reference evidence="2 4" key="1">
    <citation type="submission" date="2015-05" db="EMBL/GenBank/DDBJ databases">
        <authorList>
            <person name="Rovetto F."/>
            <person name="Cocolin L."/>
            <person name="Illeghems K."/>
            <person name="Van Nieuwerburgh F."/>
            <person name="Houf K."/>
        </authorList>
    </citation>
    <scope>NUCLEOTIDE SEQUENCE [LARGE SCALE GENOMIC DNA]</scope>
    <source>
        <strain evidence="2 4">117434</strain>
    </source>
</reference>
<dbReference type="Proteomes" id="UP000322644">
    <property type="component" value="Chromosome"/>
</dbReference>
<evidence type="ECO:0000313" key="4">
    <source>
        <dbReference type="Proteomes" id="UP000093159"/>
    </source>
</evidence>
<dbReference type="SUPFAM" id="SSF48452">
    <property type="entry name" value="TPR-like"/>
    <property type="match status" value="1"/>
</dbReference>
<dbReference type="EMBL" id="CP036246">
    <property type="protein sequence ID" value="QEP40017.1"/>
    <property type="molecule type" value="Genomic_DNA"/>
</dbReference>
<evidence type="ECO:0000256" key="1">
    <source>
        <dbReference type="SAM" id="Coils"/>
    </source>
</evidence>
<dbReference type="Gene3D" id="1.25.40.10">
    <property type="entry name" value="Tetratricopeptide repeat domain"/>
    <property type="match status" value="3"/>
</dbReference>
<dbReference type="Proteomes" id="UP000093159">
    <property type="component" value="Unassembled WGS sequence"/>
</dbReference>
<name>A0A1C0B1B9_9BACT</name>
<reference evidence="3 5" key="2">
    <citation type="submission" date="2019-09" db="EMBL/GenBank/DDBJ databases">
        <title>Complete genome sequencing of four Arcobacter species reveals a diverse suite of mobile elements.</title>
        <authorList>
            <person name="Miller W.G."/>
            <person name="Yee E."/>
            <person name="Bono J.L."/>
        </authorList>
    </citation>
    <scope>NUCLEOTIDE SEQUENCE [LARGE SCALE GENOMIC DNA]</scope>
    <source>
        <strain evidence="3 5">CCUG 56899</strain>
    </source>
</reference>